<protein>
    <recommendedName>
        <fullName evidence="5">C-type lysozyme inhibitor domain-containing protein</fullName>
    </recommendedName>
</protein>
<dbReference type="EMBL" id="MFLL01000001">
    <property type="protein sequence ID" value="OGG70816.1"/>
    <property type="molecule type" value="Genomic_DNA"/>
</dbReference>
<evidence type="ECO:0008006" key="5">
    <source>
        <dbReference type="Google" id="ProtNLM"/>
    </source>
</evidence>
<accession>A0A1F6EAY6</accession>
<sequence>MNKIYLWAGIVVLALLIGAILYNQKGSAGTPAADNFGTYSYECDERVTFTMTPALDMSTIAIAPDSAGAVYPPAVTLVKKDAASGVRYEGGGVIFTARGETVTLNEGDSAINCSPVPSQDSPPFNFGD</sequence>
<evidence type="ECO:0000313" key="4">
    <source>
        <dbReference type="Proteomes" id="UP000176914"/>
    </source>
</evidence>
<name>A0A1F6EAY6_9BACT</name>
<keyword evidence="2" id="KW-0812">Transmembrane</keyword>
<feature type="region of interest" description="Disordered" evidence="1">
    <location>
        <begin position="108"/>
        <end position="128"/>
    </location>
</feature>
<dbReference type="AlphaFoldDB" id="A0A1F6EAY6"/>
<dbReference type="Gene3D" id="2.40.128.200">
    <property type="match status" value="1"/>
</dbReference>
<feature type="transmembrane region" description="Helical" evidence="2">
    <location>
        <begin position="6"/>
        <end position="22"/>
    </location>
</feature>
<reference evidence="3 4" key="1">
    <citation type="journal article" date="2016" name="Nat. Commun.">
        <title>Thousands of microbial genomes shed light on interconnected biogeochemical processes in an aquifer system.</title>
        <authorList>
            <person name="Anantharaman K."/>
            <person name="Brown C.T."/>
            <person name="Hug L.A."/>
            <person name="Sharon I."/>
            <person name="Castelle C.J."/>
            <person name="Probst A.J."/>
            <person name="Thomas B.C."/>
            <person name="Singh A."/>
            <person name="Wilkins M.J."/>
            <person name="Karaoz U."/>
            <person name="Brodie E.L."/>
            <person name="Williams K.H."/>
            <person name="Hubbard S.S."/>
            <person name="Banfield J.F."/>
        </authorList>
    </citation>
    <scope>NUCLEOTIDE SEQUENCE [LARGE SCALE GENOMIC DNA]</scope>
</reference>
<dbReference type="SUPFAM" id="SSF141488">
    <property type="entry name" value="YdhA-like"/>
    <property type="match status" value="1"/>
</dbReference>
<dbReference type="Proteomes" id="UP000176914">
    <property type="component" value="Unassembled WGS sequence"/>
</dbReference>
<keyword evidence="2" id="KW-1133">Transmembrane helix</keyword>
<proteinExistence type="predicted"/>
<keyword evidence="2" id="KW-0472">Membrane</keyword>
<feature type="compositionally biased region" description="Polar residues" evidence="1">
    <location>
        <begin position="108"/>
        <end position="122"/>
    </location>
</feature>
<dbReference type="InterPro" id="IPR036328">
    <property type="entry name" value="MliC_sf"/>
</dbReference>
<evidence type="ECO:0000313" key="3">
    <source>
        <dbReference type="EMBL" id="OGG70816.1"/>
    </source>
</evidence>
<evidence type="ECO:0000256" key="1">
    <source>
        <dbReference type="SAM" id="MobiDB-lite"/>
    </source>
</evidence>
<comment type="caution">
    <text evidence="3">The sequence shown here is derived from an EMBL/GenBank/DDBJ whole genome shotgun (WGS) entry which is preliminary data.</text>
</comment>
<organism evidence="3 4">
    <name type="scientific">Candidatus Kaiserbacteria bacterium RIFCSPHIGHO2_02_FULL_55_25</name>
    <dbReference type="NCBI Taxonomy" id="1798498"/>
    <lineage>
        <taxon>Bacteria</taxon>
        <taxon>Candidatus Kaiseribacteriota</taxon>
    </lineage>
</organism>
<evidence type="ECO:0000256" key="2">
    <source>
        <dbReference type="SAM" id="Phobius"/>
    </source>
</evidence>
<gene>
    <name evidence="3" type="ORF">A3C20_04840</name>
</gene>